<dbReference type="InterPro" id="IPR027417">
    <property type="entry name" value="P-loop_NTPase"/>
</dbReference>
<dbReference type="Pfam" id="PF14617">
    <property type="entry name" value="CMS1"/>
    <property type="match status" value="1"/>
</dbReference>
<gene>
    <name evidence="2" type="ORF">MDCFG202_LOCUS464392</name>
</gene>
<feature type="compositionally biased region" description="Basic residues" evidence="1">
    <location>
        <begin position="17"/>
        <end position="26"/>
    </location>
</feature>
<proteinExistence type="predicted"/>
<comment type="caution">
    <text evidence="2">The sequence shown here is derived from an EMBL/GenBank/DDBJ whole genome shotgun (WGS) entry which is preliminary data.</text>
</comment>
<feature type="region of interest" description="Disordered" evidence="1">
    <location>
        <begin position="1"/>
        <end position="30"/>
    </location>
</feature>
<sequence>MSTTKKRQAEDTPTQPKPKKSKKRKAGAPDDELLNTELGLNTLFTKMDNQLLADHLAQKLTRFGSDLSAIEISDMTLSGTLQFSRDEDFAHIRCPANTIQDTTTWQEPRTLDKFPNFLESVTENPELLYKSAKKKGSPHTLIVTGAGLRAADIVRSMRKFQNKDNAIAKLFAKHFKIEEQVKFLGEHRTGISVGTPARLMDLMDNGALSLDGLKRLVVDASHIDQKKRGVLDMKDTMMPLARFLSRKEFKDRYDDEKKPLALLFY</sequence>
<protein>
    <recommendedName>
        <fullName evidence="4">Protein cms1</fullName>
    </recommendedName>
</protein>
<reference evidence="2" key="1">
    <citation type="submission" date="2021-03" db="EMBL/GenBank/DDBJ databases">
        <authorList>
            <person name="Alouane T."/>
            <person name="Langin T."/>
            <person name="Bonhomme L."/>
        </authorList>
    </citation>
    <scope>NUCLEOTIDE SEQUENCE</scope>
    <source>
        <strain evidence="2">MDC_Fg202</strain>
    </source>
</reference>
<name>A0A9N8WWA5_GIBZA</name>
<dbReference type="GO" id="GO:0005634">
    <property type="term" value="C:nucleus"/>
    <property type="evidence" value="ECO:0007669"/>
    <property type="project" value="TreeGrafter"/>
</dbReference>
<dbReference type="PANTHER" id="PTHR24030:SF0">
    <property type="entry name" value="PROTEIN CMSS1"/>
    <property type="match status" value="1"/>
</dbReference>
<dbReference type="Gene3D" id="3.40.50.300">
    <property type="entry name" value="P-loop containing nucleotide triphosphate hydrolases"/>
    <property type="match status" value="1"/>
</dbReference>
<dbReference type="InterPro" id="IPR032704">
    <property type="entry name" value="Cms1"/>
</dbReference>
<organism evidence="2 3">
    <name type="scientific">Gibberella zeae</name>
    <name type="common">Wheat head blight fungus</name>
    <name type="synonym">Fusarium graminearum</name>
    <dbReference type="NCBI Taxonomy" id="5518"/>
    <lineage>
        <taxon>Eukaryota</taxon>
        <taxon>Fungi</taxon>
        <taxon>Dikarya</taxon>
        <taxon>Ascomycota</taxon>
        <taxon>Pezizomycotina</taxon>
        <taxon>Sordariomycetes</taxon>
        <taxon>Hypocreomycetidae</taxon>
        <taxon>Hypocreales</taxon>
        <taxon>Nectriaceae</taxon>
        <taxon>Fusarium</taxon>
    </lineage>
</organism>
<accession>A0A9N8WWA5</accession>
<evidence type="ECO:0000313" key="2">
    <source>
        <dbReference type="EMBL" id="CAG2001096.1"/>
    </source>
</evidence>
<dbReference type="PANTHER" id="PTHR24030">
    <property type="entry name" value="PROTEIN CMSS1"/>
    <property type="match status" value="1"/>
</dbReference>
<dbReference type="GO" id="GO:0030686">
    <property type="term" value="C:90S preribosome"/>
    <property type="evidence" value="ECO:0007669"/>
    <property type="project" value="TreeGrafter"/>
</dbReference>
<dbReference type="SUPFAM" id="SSF52540">
    <property type="entry name" value="P-loop containing nucleoside triphosphate hydrolases"/>
    <property type="match status" value="1"/>
</dbReference>
<dbReference type="AlphaFoldDB" id="A0A9N8WWA5"/>
<evidence type="ECO:0000256" key="1">
    <source>
        <dbReference type="SAM" id="MobiDB-lite"/>
    </source>
</evidence>
<dbReference type="EMBL" id="CAJPIJ010000167">
    <property type="protein sequence ID" value="CAG2001096.1"/>
    <property type="molecule type" value="Genomic_DNA"/>
</dbReference>
<evidence type="ECO:0000313" key="3">
    <source>
        <dbReference type="Proteomes" id="UP000746612"/>
    </source>
</evidence>
<dbReference type="Proteomes" id="UP000746612">
    <property type="component" value="Unassembled WGS sequence"/>
</dbReference>
<evidence type="ECO:0008006" key="4">
    <source>
        <dbReference type="Google" id="ProtNLM"/>
    </source>
</evidence>